<dbReference type="PANTHER" id="PTHR43470">
    <property type="entry name" value="PHOSPHATE TRANSPORT SYSTEM PERMEASE PROTEIN PSTA-RELATED"/>
    <property type="match status" value="1"/>
</dbReference>
<evidence type="ECO:0000256" key="4">
    <source>
        <dbReference type="ARBA" id="ARBA00022475"/>
    </source>
</evidence>
<evidence type="ECO:0000256" key="7">
    <source>
        <dbReference type="ARBA" id="ARBA00023136"/>
    </source>
</evidence>
<evidence type="ECO:0000256" key="3">
    <source>
        <dbReference type="ARBA" id="ARBA00022448"/>
    </source>
</evidence>
<keyword evidence="3" id="KW-0813">Transport</keyword>
<comment type="similarity">
    <text evidence="2">Belongs to the binding-protein-dependent transport system permease family. CysTW subfamily.</text>
</comment>
<dbReference type="GO" id="GO:0035435">
    <property type="term" value="P:phosphate ion transmembrane transport"/>
    <property type="evidence" value="ECO:0007669"/>
    <property type="project" value="InterPro"/>
</dbReference>
<evidence type="ECO:0000256" key="8">
    <source>
        <dbReference type="SAM" id="Phobius"/>
    </source>
</evidence>
<keyword evidence="5 8" id="KW-0812">Transmembrane</keyword>
<dbReference type="PANTHER" id="PTHR43470:SF5">
    <property type="entry name" value="PHOSPHATE TRANSPORT SYSTEM PERMEASE PROTEIN PSTA"/>
    <property type="match status" value="1"/>
</dbReference>
<name>A0A3B1DHJ9_9ZZZZ</name>
<dbReference type="InterPro" id="IPR000515">
    <property type="entry name" value="MetI-like"/>
</dbReference>
<evidence type="ECO:0000256" key="5">
    <source>
        <dbReference type="ARBA" id="ARBA00022692"/>
    </source>
</evidence>
<dbReference type="NCBIfam" id="TIGR00974">
    <property type="entry name" value="3a0107s02c"/>
    <property type="match status" value="1"/>
</dbReference>
<evidence type="ECO:0000256" key="6">
    <source>
        <dbReference type="ARBA" id="ARBA00022989"/>
    </source>
</evidence>
<evidence type="ECO:0000256" key="2">
    <source>
        <dbReference type="ARBA" id="ARBA00007069"/>
    </source>
</evidence>
<evidence type="ECO:0000313" key="10">
    <source>
        <dbReference type="EMBL" id="VAX31165.1"/>
    </source>
</evidence>
<feature type="domain" description="ABC transmembrane type-1" evidence="9">
    <location>
        <begin position="65"/>
        <end position="270"/>
    </location>
</feature>
<sequence>MKTGWRKKRETYFLWTCRSVTFLAIFILGVLLFHILSEGLAWLNVEFLTRFPSRFPAKAGLKSALFGSLWLIAMTALIAVPMGIATAFYLEEYASGNKLIRFFQINIANLAGMPSIVYGLLGLTIFVRYFGLDRSLWSGSLTLSLLILPVIIIAAKEAIRAVPDTVRLGAYALGARRWQVILGQLLPASLPGIMTGVILALSRAIGESAPLIMVGAFSYIAFIPEGPSDPFTALPIQIFNWAGRPQADFHGIAAAGIIVLLGVLFIMNFGAVMIRQKFQRYKM</sequence>
<organism evidence="10">
    <name type="scientific">hydrothermal vent metagenome</name>
    <dbReference type="NCBI Taxonomy" id="652676"/>
    <lineage>
        <taxon>unclassified sequences</taxon>
        <taxon>metagenomes</taxon>
        <taxon>ecological metagenomes</taxon>
    </lineage>
</organism>
<feature type="transmembrane region" description="Helical" evidence="8">
    <location>
        <begin position="249"/>
        <end position="274"/>
    </location>
</feature>
<proteinExistence type="inferred from homology"/>
<dbReference type="InterPro" id="IPR005672">
    <property type="entry name" value="Phosphate_PstA"/>
</dbReference>
<dbReference type="GO" id="GO:0005315">
    <property type="term" value="F:phosphate transmembrane transporter activity"/>
    <property type="evidence" value="ECO:0007669"/>
    <property type="project" value="InterPro"/>
</dbReference>
<dbReference type="InterPro" id="IPR035906">
    <property type="entry name" value="MetI-like_sf"/>
</dbReference>
<dbReference type="Pfam" id="PF00528">
    <property type="entry name" value="BPD_transp_1"/>
    <property type="match status" value="1"/>
</dbReference>
<feature type="transmembrane region" description="Helical" evidence="8">
    <location>
        <begin position="136"/>
        <end position="159"/>
    </location>
</feature>
<keyword evidence="6 8" id="KW-1133">Transmembrane helix</keyword>
<comment type="subcellular location">
    <subcellularLocation>
        <location evidence="1">Cell membrane</location>
        <topology evidence="1">Multi-pass membrane protein</topology>
    </subcellularLocation>
</comment>
<reference evidence="10" key="1">
    <citation type="submission" date="2018-06" db="EMBL/GenBank/DDBJ databases">
        <authorList>
            <person name="Zhirakovskaya E."/>
        </authorList>
    </citation>
    <scope>NUCLEOTIDE SEQUENCE</scope>
</reference>
<dbReference type="AlphaFoldDB" id="A0A3B1DHJ9"/>
<evidence type="ECO:0000259" key="9">
    <source>
        <dbReference type="PROSITE" id="PS50928"/>
    </source>
</evidence>
<dbReference type="CDD" id="cd06261">
    <property type="entry name" value="TM_PBP2"/>
    <property type="match status" value="1"/>
</dbReference>
<protein>
    <submittedName>
        <fullName evidence="10">Phosphate transport system permease protein PstA (TC 3.A.1.7.1)</fullName>
    </submittedName>
</protein>
<accession>A0A3B1DHJ9</accession>
<dbReference type="PROSITE" id="PS50928">
    <property type="entry name" value="ABC_TM1"/>
    <property type="match status" value="1"/>
</dbReference>
<feature type="transmembrane region" description="Helical" evidence="8">
    <location>
        <begin position="110"/>
        <end position="130"/>
    </location>
</feature>
<evidence type="ECO:0000256" key="1">
    <source>
        <dbReference type="ARBA" id="ARBA00004651"/>
    </source>
</evidence>
<dbReference type="Gene3D" id="1.10.3720.10">
    <property type="entry name" value="MetI-like"/>
    <property type="match status" value="1"/>
</dbReference>
<dbReference type="GO" id="GO:0005886">
    <property type="term" value="C:plasma membrane"/>
    <property type="evidence" value="ECO:0007669"/>
    <property type="project" value="UniProtKB-SubCell"/>
</dbReference>
<keyword evidence="7 8" id="KW-0472">Membrane</keyword>
<gene>
    <name evidence="10" type="ORF">MNBD_NITROSPINAE05-620</name>
</gene>
<feature type="transmembrane region" description="Helical" evidence="8">
    <location>
        <begin position="180"/>
        <end position="201"/>
    </location>
</feature>
<feature type="transmembrane region" description="Helical" evidence="8">
    <location>
        <begin position="12"/>
        <end position="36"/>
    </location>
</feature>
<feature type="transmembrane region" description="Helical" evidence="8">
    <location>
        <begin position="69"/>
        <end position="90"/>
    </location>
</feature>
<keyword evidence="4" id="KW-1003">Cell membrane</keyword>
<dbReference type="SUPFAM" id="SSF161098">
    <property type="entry name" value="MetI-like"/>
    <property type="match status" value="1"/>
</dbReference>
<dbReference type="EMBL" id="UOGG01000144">
    <property type="protein sequence ID" value="VAX31165.1"/>
    <property type="molecule type" value="Genomic_DNA"/>
</dbReference>